<comment type="subcellular location">
    <subcellularLocation>
        <location evidence="1">Membrane</location>
    </subcellularLocation>
</comment>
<dbReference type="InterPro" id="IPR050307">
    <property type="entry name" value="Sterol_Desaturase_Related"/>
</dbReference>
<reference evidence="7 8" key="1">
    <citation type="submission" date="2024-06" db="EMBL/GenBank/DDBJ databases">
        <title>A chromosome level genome sequence of Diviner's sage (Salvia divinorum).</title>
        <authorList>
            <person name="Ford S.A."/>
            <person name="Ro D.-K."/>
            <person name="Ness R.W."/>
            <person name="Phillips M.A."/>
        </authorList>
    </citation>
    <scope>NUCLEOTIDE SEQUENCE [LARGE SCALE GENOMIC DNA]</scope>
    <source>
        <strain evidence="7">SAF-2024a</strain>
        <tissue evidence="7">Leaf</tissue>
    </source>
</reference>
<keyword evidence="3" id="KW-0812">Transmembrane</keyword>
<dbReference type="PANTHER" id="PTHR11863">
    <property type="entry name" value="STEROL DESATURASE"/>
    <property type="match status" value="1"/>
</dbReference>
<proteinExistence type="inferred from homology"/>
<keyword evidence="5" id="KW-0472">Membrane</keyword>
<dbReference type="GO" id="GO:0016020">
    <property type="term" value="C:membrane"/>
    <property type="evidence" value="ECO:0007669"/>
    <property type="project" value="UniProtKB-SubCell"/>
</dbReference>
<evidence type="ECO:0000256" key="3">
    <source>
        <dbReference type="ARBA" id="ARBA00022692"/>
    </source>
</evidence>
<protein>
    <submittedName>
        <fullName evidence="7">Sterol desaturase</fullName>
    </submittedName>
</protein>
<organism evidence="7 8">
    <name type="scientific">Salvia divinorum</name>
    <name type="common">Maria pastora</name>
    <name type="synonym">Diviner's sage</name>
    <dbReference type="NCBI Taxonomy" id="28513"/>
    <lineage>
        <taxon>Eukaryota</taxon>
        <taxon>Viridiplantae</taxon>
        <taxon>Streptophyta</taxon>
        <taxon>Embryophyta</taxon>
        <taxon>Tracheophyta</taxon>
        <taxon>Spermatophyta</taxon>
        <taxon>Magnoliopsida</taxon>
        <taxon>eudicotyledons</taxon>
        <taxon>Gunneridae</taxon>
        <taxon>Pentapetalae</taxon>
        <taxon>asterids</taxon>
        <taxon>lamiids</taxon>
        <taxon>Lamiales</taxon>
        <taxon>Lamiaceae</taxon>
        <taxon>Nepetoideae</taxon>
        <taxon>Mentheae</taxon>
        <taxon>Salviinae</taxon>
        <taxon>Salvia</taxon>
        <taxon>Salvia subgen. Calosphace</taxon>
    </lineage>
</organism>
<dbReference type="Proteomes" id="UP001567538">
    <property type="component" value="Unassembled WGS sequence"/>
</dbReference>
<evidence type="ECO:0000256" key="5">
    <source>
        <dbReference type="ARBA" id="ARBA00023136"/>
    </source>
</evidence>
<dbReference type="EMBL" id="JBEAFC010000014">
    <property type="protein sequence ID" value="KAL1532589.1"/>
    <property type="molecule type" value="Genomic_DNA"/>
</dbReference>
<accession>A0ABD1FL80</accession>
<gene>
    <name evidence="7" type="primary">CER3</name>
    <name evidence="7" type="ORF">AAHA92_32577</name>
</gene>
<keyword evidence="4" id="KW-1133">Transmembrane helix</keyword>
<evidence type="ECO:0000256" key="1">
    <source>
        <dbReference type="ARBA" id="ARBA00004370"/>
    </source>
</evidence>
<feature type="domain" description="Fatty acid hydroxylase" evidence="6">
    <location>
        <begin position="21"/>
        <end position="82"/>
    </location>
</feature>
<name>A0ABD1FL80_SALDI</name>
<comment type="caution">
    <text evidence="7">The sequence shown here is derived from an EMBL/GenBank/DDBJ whole genome shotgun (WGS) entry which is preliminary data.</text>
</comment>
<dbReference type="Pfam" id="PF04116">
    <property type="entry name" value="FA_hydroxylase"/>
    <property type="match status" value="1"/>
</dbReference>
<keyword evidence="8" id="KW-1185">Reference proteome</keyword>
<dbReference type="AlphaFoldDB" id="A0ABD1FL80"/>
<evidence type="ECO:0000256" key="4">
    <source>
        <dbReference type="ARBA" id="ARBA00022989"/>
    </source>
</evidence>
<evidence type="ECO:0000259" key="6">
    <source>
        <dbReference type="Pfam" id="PF04116"/>
    </source>
</evidence>
<sequence>MFPTFETLFVWNKNGLTSALVLHVAISEPLFYTSHRCFHGDFLFRHYHSLHHSSPVLQPLTAGNATFLEHLLLTAVVAVPILGTFAISHETDVRQTGLYWSHGGRTRDV</sequence>
<dbReference type="InterPro" id="IPR006694">
    <property type="entry name" value="Fatty_acid_hydroxylase"/>
</dbReference>
<evidence type="ECO:0000313" key="8">
    <source>
        <dbReference type="Proteomes" id="UP001567538"/>
    </source>
</evidence>
<evidence type="ECO:0000256" key="2">
    <source>
        <dbReference type="ARBA" id="ARBA00009324"/>
    </source>
</evidence>
<comment type="similarity">
    <text evidence="2">Belongs to the sterol desaturase family.</text>
</comment>
<evidence type="ECO:0000313" key="7">
    <source>
        <dbReference type="EMBL" id="KAL1532589.1"/>
    </source>
</evidence>